<dbReference type="SMART" id="SM00028">
    <property type="entry name" value="TPR"/>
    <property type="match status" value="5"/>
</dbReference>
<dbReference type="SUPFAM" id="SSF48452">
    <property type="entry name" value="TPR-like"/>
    <property type="match status" value="1"/>
</dbReference>
<dbReference type="Gene3D" id="1.25.40.10">
    <property type="entry name" value="Tetratricopeptide repeat domain"/>
    <property type="match status" value="2"/>
</dbReference>
<dbReference type="AlphaFoldDB" id="A0A1V4IJE7"/>
<reference evidence="3 4" key="1">
    <citation type="submission" date="2017-03" db="EMBL/GenBank/DDBJ databases">
        <title>Genome sequence of Clostridium chromiireducens DSM 23318.</title>
        <authorList>
            <person name="Poehlein A."/>
            <person name="Daniel R."/>
        </authorList>
    </citation>
    <scope>NUCLEOTIDE SEQUENCE [LARGE SCALE GENOMIC DNA]</scope>
    <source>
        <strain evidence="3 4">DSM 23318</strain>
    </source>
</reference>
<dbReference type="SMART" id="SM00065">
    <property type="entry name" value="GAF"/>
    <property type="match status" value="1"/>
</dbReference>
<feature type="repeat" description="TPR" evidence="1">
    <location>
        <begin position="299"/>
        <end position="332"/>
    </location>
</feature>
<dbReference type="PROSITE" id="PS50005">
    <property type="entry name" value="TPR"/>
    <property type="match status" value="2"/>
</dbReference>
<dbReference type="InterPro" id="IPR011990">
    <property type="entry name" value="TPR-like_helical_dom_sf"/>
</dbReference>
<dbReference type="InterPro" id="IPR003018">
    <property type="entry name" value="GAF"/>
</dbReference>
<gene>
    <name evidence="3" type="primary">cph2_3</name>
    <name evidence="3" type="ORF">CLCHR_31320</name>
</gene>
<protein>
    <submittedName>
        <fullName evidence="3">Phytochrome-like protein cph2</fullName>
    </submittedName>
</protein>
<evidence type="ECO:0000259" key="2">
    <source>
        <dbReference type="PROSITE" id="PS50887"/>
    </source>
</evidence>
<dbReference type="GO" id="GO:0043709">
    <property type="term" value="P:cell adhesion involved in single-species biofilm formation"/>
    <property type="evidence" value="ECO:0007669"/>
    <property type="project" value="TreeGrafter"/>
</dbReference>
<sequence>MSRYPELDEHIKLLKQDENHMKYFRQFALENINSDPKYVKKVFEHLLELVKEWNYKSAEHWCLVYIGWCENFTNNFLEASTTHLIANEFFEKEQDVEGIITTCNALLSDYLNLGEIELAIRNGIRGIELANEVKDECNLIALLLNTAETYIESENYDEALALVERLRSYNYTIKVTDEVIILGILSKISLNDNKLKEAYEYCNKALEIMEKNHDIIDREELMGTRAEINYRLGNYDEAVREFEEIIEMTGRNNDPYFKIKTLIRWAKCYYNLGQYNFSKAKLLLVINSERLNDYIRIRVKAYELLKDIYIKLGEYEKALEAFKKYDEYKDKSNINHSNLWLSVLKYKSAANEAKAYKSLYKKIDLISEIGRKITSSLDLEEILKSIHEEIEKIVDTDILGIALYNKEKNMLNYDFFIKDGKRFQKSEKAINDNTSFGAYCFNSKKEILINDIVNEYWKYIDKSGISEEKLRRLSTSVIYLPILMNDEPIALLTVQSDKKNAYTRHDISGLKILASYIAIAIENGKLFNEVNYFANNDVLTGVLNRNGIIRNGEEMLINNRNCSNSIIMMDIDYFKTINDTWGHHAGDIVLKSVAEIASDKIKEYGSIGRYGGEEFLIILPNSDLAKAKKIGESIRKAIEQYNYPIDNNKYGKITASFGIYEFVNTHESLLDGLKKADQALYKAKASGKNICISYVEEFD</sequence>
<evidence type="ECO:0000313" key="3">
    <source>
        <dbReference type="EMBL" id="OPJ60056.1"/>
    </source>
</evidence>
<dbReference type="GO" id="GO:0052621">
    <property type="term" value="F:diguanylate cyclase activity"/>
    <property type="evidence" value="ECO:0007669"/>
    <property type="project" value="TreeGrafter"/>
</dbReference>
<feature type="domain" description="GGDEF" evidence="2">
    <location>
        <begin position="562"/>
        <end position="696"/>
    </location>
</feature>
<dbReference type="Pfam" id="PF09986">
    <property type="entry name" value="DUF2225"/>
    <property type="match status" value="1"/>
</dbReference>
<dbReference type="InterPro" id="IPR029787">
    <property type="entry name" value="Nucleotide_cyclase"/>
</dbReference>
<dbReference type="SMART" id="SM00267">
    <property type="entry name" value="GGDEF"/>
    <property type="match status" value="1"/>
</dbReference>
<dbReference type="InterPro" id="IPR018708">
    <property type="entry name" value="DUF2225"/>
</dbReference>
<organism evidence="3 4">
    <name type="scientific">Clostridium chromiireducens</name>
    <dbReference type="NCBI Taxonomy" id="225345"/>
    <lineage>
        <taxon>Bacteria</taxon>
        <taxon>Bacillati</taxon>
        <taxon>Bacillota</taxon>
        <taxon>Clostridia</taxon>
        <taxon>Eubacteriales</taxon>
        <taxon>Clostridiaceae</taxon>
        <taxon>Clostridium</taxon>
    </lineage>
</organism>
<dbReference type="SUPFAM" id="SSF55781">
    <property type="entry name" value="GAF domain-like"/>
    <property type="match status" value="1"/>
</dbReference>
<comment type="caution">
    <text evidence="3">The sequence shown here is derived from an EMBL/GenBank/DDBJ whole genome shotgun (WGS) entry which is preliminary data.</text>
</comment>
<dbReference type="Pfam" id="PF00990">
    <property type="entry name" value="GGDEF"/>
    <property type="match status" value="1"/>
</dbReference>
<dbReference type="InterPro" id="IPR019734">
    <property type="entry name" value="TPR_rpt"/>
</dbReference>
<keyword evidence="4" id="KW-1185">Reference proteome</keyword>
<dbReference type="SUPFAM" id="SSF55073">
    <property type="entry name" value="Nucleotide cyclase"/>
    <property type="match status" value="1"/>
</dbReference>
<dbReference type="Pfam" id="PF13181">
    <property type="entry name" value="TPR_8"/>
    <property type="match status" value="1"/>
</dbReference>
<dbReference type="Gene3D" id="3.30.70.270">
    <property type="match status" value="1"/>
</dbReference>
<dbReference type="InterPro" id="IPR000160">
    <property type="entry name" value="GGDEF_dom"/>
</dbReference>
<dbReference type="PROSITE" id="PS50887">
    <property type="entry name" value="GGDEF"/>
    <property type="match status" value="1"/>
</dbReference>
<dbReference type="GO" id="GO:1902201">
    <property type="term" value="P:negative regulation of bacterial-type flagellum-dependent cell motility"/>
    <property type="evidence" value="ECO:0007669"/>
    <property type="project" value="TreeGrafter"/>
</dbReference>
<dbReference type="GO" id="GO:0005886">
    <property type="term" value="C:plasma membrane"/>
    <property type="evidence" value="ECO:0007669"/>
    <property type="project" value="TreeGrafter"/>
</dbReference>
<dbReference type="InterPro" id="IPR043128">
    <property type="entry name" value="Rev_trsase/Diguanyl_cyclase"/>
</dbReference>
<dbReference type="Gene3D" id="3.30.450.40">
    <property type="match status" value="1"/>
</dbReference>
<feature type="repeat" description="TPR" evidence="1">
    <location>
        <begin position="219"/>
        <end position="252"/>
    </location>
</feature>
<dbReference type="FunFam" id="3.30.70.270:FF:000001">
    <property type="entry name" value="Diguanylate cyclase domain protein"/>
    <property type="match status" value="1"/>
</dbReference>
<dbReference type="PANTHER" id="PTHR45138">
    <property type="entry name" value="REGULATORY COMPONENTS OF SENSORY TRANSDUCTION SYSTEM"/>
    <property type="match status" value="1"/>
</dbReference>
<dbReference type="CDD" id="cd01949">
    <property type="entry name" value="GGDEF"/>
    <property type="match status" value="1"/>
</dbReference>
<proteinExistence type="predicted"/>
<name>A0A1V4IJE7_9CLOT</name>
<dbReference type="NCBIfam" id="TIGR00254">
    <property type="entry name" value="GGDEF"/>
    <property type="match status" value="1"/>
</dbReference>
<dbReference type="OrthoDB" id="9805474at2"/>
<dbReference type="STRING" id="225345.CLCHR_31320"/>
<dbReference type="Pfam" id="PF13185">
    <property type="entry name" value="GAF_2"/>
    <property type="match status" value="1"/>
</dbReference>
<dbReference type="PANTHER" id="PTHR45138:SF9">
    <property type="entry name" value="DIGUANYLATE CYCLASE DGCM-RELATED"/>
    <property type="match status" value="1"/>
</dbReference>
<evidence type="ECO:0000313" key="4">
    <source>
        <dbReference type="Proteomes" id="UP000191056"/>
    </source>
</evidence>
<dbReference type="EMBL" id="MZGT01000043">
    <property type="protein sequence ID" value="OPJ60056.1"/>
    <property type="molecule type" value="Genomic_DNA"/>
</dbReference>
<evidence type="ECO:0000256" key="1">
    <source>
        <dbReference type="PROSITE-ProRule" id="PRU00339"/>
    </source>
</evidence>
<keyword evidence="1" id="KW-0802">TPR repeat</keyword>
<dbReference type="InterPro" id="IPR029016">
    <property type="entry name" value="GAF-like_dom_sf"/>
</dbReference>
<dbReference type="RefSeq" id="WP_079440745.1">
    <property type="nucleotide sequence ID" value="NZ_MZGT01000043.1"/>
</dbReference>
<accession>A0A1V4IJE7</accession>
<dbReference type="Proteomes" id="UP000191056">
    <property type="component" value="Unassembled WGS sequence"/>
</dbReference>
<dbReference type="InterPro" id="IPR050469">
    <property type="entry name" value="Diguanylate_Cyclase"/>
</dbReference>